<dbReference type="InterPro" id="IPR036388">
    <property type="entry name" value="WH-like_DNA-bd_sf"/>
</dbReference>
<reference evidence="5 6" key="1">
    <citation type="submission" date="2019-01" db="EMBL/GenBank/DDBJ databases">
        <title>Leuconostoc litchii sp. nov., a novel lactic acid bacterium isolated from lychee.</title>
        <authorList>
            <person name="Wang L.-T."/>
        </authorList>
    </citation>
    <scope>NUCLEOTIDE SEQUENCE [LARGE SCALE GENOMIC DNA]</scope>
    <source>
        <strain evidence="5 6">MB7</strain>
    </source>
</reference>
<dbReference type="GO" id="GO:0003677">
    <property type="term" value="F:DNA binding"/>
    <property type="evidence" value="ECO:0007669"/>
    <property type="project" value="UniProtKB-KW"/>
</dbReference>
<protein>
    <submittedName>
        <fullName evidence="5">MarR family transcriptional regulator</fullName>
    </submittedName>
</protein>
<evidence type="ECO:0000256" key="1">
    <source>
        <dbReference type="ARBA" id="ARBA00023015"/>
    </source>
</evidence>
<dbReference type="RefSeq" id="WP_148606580.1">
    <property type="nucleotide sequence ID" value="NZ_BSUV01000001.1"/>
</dbReference>
<dbReference type="Gene3D" id="6.10.140.1680">
    <property type="match status" value="1"/>
</dbReference>
<accession>A0A6P2CMH5</accession>
<dbReference type="InterPro" id="IPR052067">
    <property type="entry name" value="Metal_resp_HTH_trans_reg"/>
</dbReference>
<dbReference type="SUPFAM" id="SSF46785">
    <property type="entry name" value="Winged helix' DNA-binding domain"/>
    <property type="match status" value="1"/>
</dbReference>
<dbReference type="PANTHER" id="PTHR35790:SF4">
    <property type="entry name" value="HTH-TYPE TRANSCRIPTIONAL REGULATOR PCHR"/>
    <property type="match status" value="1"/>
</dbReference>
<name>A0A6P2CMH5_9LACO</name>
<evidence type="ECO:0000313" key="6">
    <source>
        <dbReference type="Proteomes" id="UP000442244"/>
    </source>
</evidence>
<dbReference type="AlphaFoldDB" id="A0A6P2CMH5"/>
<dbReference type="PROSITE" id="PS50995">
    <property type="entry name" value="HTH_MARR_2"/>
    <property type="match status" value="1"/>
</dbReference>
<evidence type="ECO:0000256" key="3">
    <source>
        <dbReference type="ARBA" id="ARBA00023163"/>
    </source>
</evidence>
<comment type="caution">
    <text evidence="5">The sequence shown here is derived from an EMBL/GenBank/DDBJ whole genome shotgun (WGS) entry which is preliminary data.</text>
</comment>
<evidence type="ECO:0000313" key="5">
    <source>
        <dbReference type="EMBL" id="TYC46086.1"/>
    </source>
</evidence>
<dbReference type="InterPro" id="IPR000835">
    <property type="entry name" value="HTH_MarR-typ"/>
</dbReference>
<dbReference type="Pfam" id="PF01047">
    <property type="entry name" value="MarR"/>
    <property type="match status" value="1"/>
</dbReference>
<sequence>MTETDNMIKELNAFVQEYATNSELITTTAGQKINSTQAHLLMLLKIMQSQTNSELAEAMNLSKPAITKATKNLIKYDYVTAIVDDTDKRSSHYILTSSGEKLAQLHEQAHTTMYTNVHTIMSQFTQEQQQTILKFLSQLNKIGNHS</sequence>
<proteinExistence type="predicted"/>
<keyword evidence="6" id="KW-1185">Reference proteome</keyword>
<organism evidence="5 6">
    <name type="scientific">Leuconostoc litchii</name>
    <dbReference type="NCBI Taxonomy" id="1981069"/>
    <lineage>
        <taxon>Bacteria</taxon>
        <taxon>Bacillati</taxon>
        <taxon>Bacillota</taxon>
        <taxon>Bacilli</taxon>
        <taxon>Lactobacillales</taxon>
        <taxon>Lactobacillaceae</taxon>
        <taxon>Leuconostoc</taxon>
    </lineage>
</organism>
<dbReference type="Proteomes" id="UP000442244">
    <property type="component" value="Unassembled WGS sequence"/>
</dbReference>
<dbReference type="GO" id="GO:0003700">
    <property type="term" value="F:DNA-binding transcription factor activity"/>
    <property type="evidence" value="ECO:0007669"/>
    <property type="project" value="InterPro"/>
</dbReference>
<feature type="domain" description="HTH marR-type" evidence="4">
    <location>
        <begin position="4"/>
        <end position="141"/>
    </location>
</feature>
<keyword evidence="3" id="KW-0804">Transcription</keyword>
<dbReference type="InterPro" id="IPR036390">
    <property type="entry name" value="WH_DNA-bd_sf"/>
</dbReference>
<dbReference type="SMART" id="SM00347">
    <property type="entry name" value="HTH_MARR"/>
    <property type="match status" value="1"/>
</dbReference>
<dbReference type="Gene3D" id="1.10.10.10">
    <property type="entry name" value="Winged helix-like DNA-binding domain superfamily/Winged helix DNA-binding domain"/>
    <property type="match status" value="1"/>
</dbReference>
<dbReference type="PANTHER" id="PTHR35790">
    <property type="entry name" value="HTH-TYPE TRANSCRIPTIONAL REGULATOR PCHR"/>
    <property type="match status" value="1"/>
</dbReference>
<evidence type="ECO:0000259" key="4">
    <source>
        <dbReference type="PROSITE" id="PS50995"/>
    </source>
</evidence>
<dbReference type="OrthoDB" id="2142791at2"/>
<gene>
    <name evidence="5" type="ORF">ESZ47_08620</name>
</gene>
<dbReference type="InterPro" id="IPR023187">
    <property type="entry name" value="Tscrpt_reg_MarR-type_CS"/>
</dbReference>
<keyword evidence="1" id="KW-0805">Transcription regulation</keyword>
<keyword evidence="2" id="KW-0238">DNA-binding</keyword>
<evidence type="ECO:0000256" key="2">
    <source>
        <dbReference type="ARBA" id="ARBA00023125"/>
    </source>
</evidence>
<dbReference type="PROSITE" id="PS01117">
    <property type="entry name" value="HTH_MARR_1"/>
    <property type="match status" value="1"/>
</dbReference>
<dbReference type="EMBL" id="SDGY01000008">
    <property type="protein sequence ID" value="TYC46086.1"/>
    <property type="molecule type" value="Genomic_DNA"/>
</dbReference>